<dbReference type="SUPFAM" id="SSF49373">
    <property type="entry name" value="Invasin/intimin cell-adhesion fragments"/>
    <property type="match status" value="1"/>
</dbReference>
<proteinExistence type="predicted"/>
<keyword evidence="3" id="KW-1185">Reference proteome</keyword>
<dbReference type="AlphaFoldDB" id="A0A6I5RMG3"/>
<dbReference type="InterPro" id="IPR044000">
    <property type="entry name" value="Phage_tube_2"/>
</dbReference>
<dbReference type="InterPro" id="IPR008964">
    <property type="entry name" value="Invasin/intimin_cell_adhesion"/>
</dbReference>
<evidence type="ECO:0000313" key="3">
    <source>
        <dbReference type="Proteomes" id="UP000471751"/>
    </source>
</evidence>
<dbReference type="Proteomes" id="UP000471751">
    <property type="component" value="Unassembled WGS sequence"/>
</dbReference>
<reference evidence="2 3" key="1">
    <citation type="submission" date="2020-02" db="EMBL/GenBank/DDBJ databases">
        <title>Broccoli isolated Pseudomonas sp.</title>
        <authorList>
            <person name="Fujikawa T."/>
            <person name="Sawada H."/>
        </authorList>
    </citation>
    <scope>NUCLEOTIDE SEQUENCE [LARGE SCALE GENOMIC DNA]</scope>
    <source>
        <strain evidence="2 3">JCM 32154</strain>
    </source>
</reference>
<comment type="caution">
    <text evidence="2">The sequence shown here is derived from an EMBL/GenBank/DDBJ whole genome shotgun (WGS) entry which is preliminary data.</text>
</comment>
<dbReference type="Pfam" id="PF18906">
    <property type="entry name" value="Phage_tube_2"/>
    <property type="match status" value="1"/>
</dbReference>
<name>A0A6I5RMG3_9PSED</name>
<dbReference type="EMBL" id="JAAHBT010000048">
    <property type="protein sequence ID" value="NES09304.1"/>
    <property type="molecule type" value="Genomic_DNA"/>
</dbReference>
<protein>
    <recommendedName>
        <fullName evidence="1">BIG2 domain-containing protein</fullName>
    </recommendedName>
</protein>
<sequence length="409" mass="42528">MSSGAQQTSYLIPEVTPGVTPTSGAWDTLRLTSNTLSPTVSTQVSDEITESRISQGSVATGVEIAGDLVGELSYGTFDKLLEAGFYGDWAANVLTVGSARKTFTIAKNFADVGVYTLFKGMHVSTFALDIPSDGKVTATFTLAGLDYADSAVNSVGTTNPPTTTPFMSNINVGTLKIDGESMEGIACVSAISMSLDNSLQAQRCIGTDKLGPGAQIATEAAITGSLTMAWSNKSWSIWKNTFTRKTIAVEFPIIDSAGNRYTLNLPSIEVDGDLPNGGKRDLIEVTLNYTVAKVAPTITRAPYVAPTSVAVAPATATIAVAGTQQLTATVSPAGAPQDVIWTSSAPSKATVSSTGLVTGVASGSATITATSKWDVPSLAPRPSPCRNTASLFWPHRAQRHSVRSFSGVA</sequence>
<accession>A0A6I5RMG3</accession>
<dbReference type="InterPro" id="IPR003343">
    <property type="entry name" value="Big_2"/>
</dbReference>
<dbReference type="Pfam" id="PF02368">
    <property type="entry name" value="Big_2"/>
    <property type="match status" value="1"/>
</dbReference>
<dbReference type="SMART" id="SM00635">
    <property type="entry name" value="BID_2"/>
    <property type="match status" value="1"/>
</dbReference>
<organism evidence="2 3">
    <name type="scientific">Pseudomonas laurentiana</name>
    <dbReference type="NCBI Taxonomy" id="2364649"/>
    <lineage>
        <taxon>Bacteria</taxon>
        <taxon>Pseudomonadati</taxon>
        <taxon>Pseudomonadota</taxon>
        <taxon>Gammaproteobacteria</taxon>
        <taxon>Pseudomonadales</taxon>
        <taxon>Pseudomonadaceae</taxon>
        <taxon>Pseudomonas</taxon>
    </lineage>
</organism>
<gene>
    <name evidence="2" type="ORF">G3O07_05495</name>
</gene>
<evidence type="ECO:0000313" key="2">
    <source>
        <dbReference type="EMBL" id="NES09304.1"/>
    </source>
</evidence>
<evidence type="ECO:0000259" key="1">
    <source>
        <dbReference type="SMART" id="SM00635"/>
    </source>
</evidence>
<feature type="domain" description="BIG2" evidence="1">
    <location>
        <begin position="305"/>
        <end position="382"/>
    </location>
</feature>
<dbReference type="Gene3D" id="2.60.40.1080">
    <property type="match status" value="1"/>
</dbReference>